<evidence type="ECO:0000259" key="14">
    <source>
        <dbReference type="Pfam" id="PF05173"/>
    </source>
</evidence>
<evidence type="ECO:0000256" key="8">
    <source>
        <dbReference type="ARBA" id="ARBA00023154"/>
    </source>
</evidence>
<dbReference type="Pfam" id="PF01113">
    <property type="entry name" value="DapB_N"/>
    <property type="match status" value="1"/>
</dbReference>
<protein>
    <recommendedName>
        <fullName evidence="10">4-hydroxy-tetrahydrodipicolinate reductase</fullName>
        <ecNumber evidence="10">1.17.1.8</ecNumber>
    </recommendedName>
</protein>
<dbReference type="PANTHER" id="PTHR20836">
    <property type="entry name" value="DIHYDRODIPICOLINATE REDUCTASE"/>
    <property type="match status" value="1"/>
</dbReference>
<evidence type="ECO:0000313" key="15">
    <source>
        <dbReference type="EMBL" id="CAB4758219.1"/>
    </source>
</evidence>
<evidence type="ECO:0000256" key="10">
    <source>
        <dbReference type="ARBA" id="ARBA00038983"/>
    </source>
</evidence>
<dbReference type="PANTHER" id="PTHR20836:SF0">
    <property type="entry name" value="4-HYDROXY-TETRAHYDRODIPICOLINATE REDUCTASE 1, CHLOROPLASTIC-RELATED"/>
    <property type="match status" value="1"/>
</dbReference>
<dbReference type="PIRSF" id="PIRSF000161">
    <property type="entry name" value="DHPR"/>
    <property type="match status" value="1"/>
</dbReference>
<dbReference type="EC" id="1.17.1.8" evidence="10"/>
<evidence type="ECO:0000256" key="11">
    <source>
        <dbReference type="ARBA" id="ARBA00049080"/>
    </source>
</evidence>
<dbReference type="InterPro" id="IPR022663">
    <property type="entry name" value="DapB_C"/>
</dbReference>
<dbReference type="InterPro" id="IPR023940">
    <property type="entry name" value="DHDPR_bac"/>
</dbReference>
<keyword evidence="8" id="KW-0457">Lysine biosynthesis</keyword>
<organism evidence="15">
    <name type="scientific">freshwater metagenome</name>
    <dbReference type="NCBI Taxonomy" id="449393"/>
    <lineage>
        <taxon>unclassified sequences</taxon>
        <taxon>metagenomes</taxon>
        <taxon>ecological metagenomes</taxon>
    </lineage>
</organism>
<sequence length="262" mass="26825">MPVATGGRGCSDRVGGVIRVGVVGARGRMGMAVMAAVEDAGDCEIACAVDAGDDHSGLATCDVIVDFTTPDVVMSTLERCIADGVHCVVGTTGFDEARLATVAAWCEENPSVGVLIAPNFGIGAVLMMQFAAKAAAYFESAEIIELHHPDKVDAPSGTARHTADLIGRARVEAGLGDVPDATGQSLDGARGAVVSGVHVHSVRARGLIAHQEVVFGGPGETLTIRHDSMDRSSFMPGVLLGIRRVGAHPGLTVGLDGYLADS</sequence>
<dbReference type="FunFam" id="3.30.360.10:FF:000009">
    <property type="entry name" value="4-hydroxy-tetrahydrodipicolinate reductase"/>
    <property type="match status" value="1"/>
</dbReference>
<evidence type="ECO:0000256" key="7">
    <source>
        <dbReference type="ARBA" id="ARBA00023027"/>
    </source>
</evidence>
<dbReference type="PROSITE" id="PS01298">
    <property type="entry name" value="DAPB"/>
    <property type="match status" value="1"/>
</dbReference>
<dbReference type="AlphaFoldDB" id="A0A6J6UIC5"/>
<feature type="domain" description="Dihydrodipicolinate reductase N-terminal" evidence="13">
    <location>
        <begin position="18"/>
        <end position="120"/>
    </location>
</feature>
<evidence type="ECO:0000256" key="9">
    <source>
        <dbReference type="ARBA" id="ARBA00037922"/>
    </source>
</evidence>
<dbReference type="EMBL" id="CAEZYZ010000209">
    <property type="protein sequence ID" value="CAB4758219.1"/>
    <property type="molecule type" value="Genomic_DNA"/>
</dbReference>
<comment type="similarity">
    <text evidence="1">Belongs to the DapB family.</text>
</comment>
<evidence type="ECO:0000259" key="13">
    <source>
        <dbReference type="Pfam" id="PF01113"/>
    </source>
</evidence>
<dbReference type="NCBIfam" id="TIGR00036">
    <property type="entry name" value="dapB"/>
    <property type="match status" value="1"/>
</dbReference>
<keyword evidence="5" id="KW-0220">Diaminopimelate biosynthesis</keyword>
<feature type="domain" description="Dihydrodipicolinate reductase C-terminal" evidence="14">
    <location>
        <begin position="123"/>
        <end position="255"/>
    </location>
</feature>
<dbReference type="SUPFAM" id="SSF51735">
    <property type="entry name" value="NAD(P)-binding Rossmann-fold domains"/>
    <property type="match status" value="1"/>
</dbReference>
<dbReference type="Gene3D" id="3.30.360.10">
    <property type="entry name" value="Dihydrodipicolinate Reductase, domain 2"/>
    <property type="match status" value="1"/>
</dbReference>
<keyword evidence="6" id="KW-0560">Oxidoreductase</keyword>
<dbReference type="GO" id="GO:0008839">
    <property type="term" value="F:4-hydroxy-tetrahydrodipicolinate reductase"/>
    <property type="evidence" value="ECO:0007669"/>
    <property type="project" value="UniProtKB-EC"/>
</dbReference>
<dbReference type="InterPro" id="IPR000846">
    <property type="entry name" value="DapB_N"/>
</dbReference>
<dbReference type="GO" id="GO:0019877">
    <property type="term" value="P:diaminopimelate biosynthetic process"/>
    <property type="evidence" value="ECO:0007669"/>
    <property type="project" value="UniProtKB-KW"/>
</dbReference>
<evidence type="ECO:0000256" key="1">
    <source>
        <dbReference type="ARBA" id="ARBA00006642"/>
    </source>
</evidence>
<gene>
    <name evidence="15" type="ORF">UFOPK2810_01197</name>
</gene>
<reference evidence="15" key="1">
    <citation type="submission" date="2020-05" db="EMBL/GenBank/DDBJ databases">
        <authorList>
            <person name="Chiriac C."/>
            <person name="Salcher M."/>
            <person name="Ghai R."/>
            <person name="Kavagutti S V."/>
        </authorList>
    </citation>
    <scope>NUCLEOTIDE SEQUENCE</scope>
</reference>
<name>A0A6J6UIC5_9ZZZZ</name>
<keyword evidence="2" id="KW-0963">Cytoplasm</keyword>
<evidence type="ECO:0000256" key="12">
    <source>
        <dbReference type="ARBA" id="ARBA00049396"/>
    </source>
</evidence>
<accession>A0A6J6UIC5</accession>
<dbReference type="Pfam" id="PF05173">
    <property type="entry name" value="DapB_C"/>
    <property type="match status" value="1"/>
</dbReference>
<keyword evidence="4" id="KW-0521">NADP</keyword>
<dbReference type="SUPFAM" id="SSF55347">
    <property type="entry name" value="Glyceraldehyde-3-phosphate dehydrogenase-like, C-terminal domain"/>
    <property type="match status" value="1"/>
</dbReference>
<dbReference type="InterPro" id="IPR022664">
    <property type="entry name" value="DapB_N_CS"/>
</dbReference>
<dbReference type="InterPro" id="IPR036291">
    <property type="entry name" value="NAD(P)-bd_dom_sf"/>
</dbReference>
<comment type="catalytic activity">
    <reaction evidence="11">
        <text>(S)-2,3,4,5-tetrahydrodipicolinate + NADP(+) + H2O = (2S,4S)-4-hydroxy-2,3,4,5-tetrahydrodipicolinate + NADPH + H(+)</text>
        <dbReference type="Rhea" id="RHEA:35331"/>
        <dbReference type="ChEBI" id="CHEBI:15377"/>
        <dbReference type="ChEBI" id="CHEBI:15378"/>
        <dbReference type="ChEBI" id="CHEBI:16845"/>
        <dbReference type="ChEBI" id="CHEBI:57783"/>
        <dbReference type="ChEBI" id="CHEBI:58349"/>
        <dbReference type="ChEBI" id="CHEBI:67139"/>
        <dbReference type="EC" id="1.17.1.8"/>
    </reaction>
</comment>
<comment type="catalytic activity">
    <reaction evidence="12">
        <text>(S)-2,3,4,5-tetrahydrodipicolinate + NAD(+) + H2O = (2S,4S)-4-hydroxy-2,3,4,5-tetrahydrodipicolinate + NADH + H(+)</text>
        <dbReference type="Rhea" id="RHEA:35323"/>
        <dbReference type="ChEBI" id="CHEBI:15377"/>
        <dbReference type="ChEBI" id="CHEBI:15378"/>
        <dbReference type="ChEBI" id="CHEBI:16845"/>
        <dbReference type="ChEBI" id="CHEBI:57540"/>
        <dbReference type="ChEBI" id="CHEBI:57945"/>
        <dbReference type="ChEBI" id="CHEBI:67139"/>
        <dbReference type="EC" id="1.17.1.8"/>
    </reaction>
</comment>
<comment type="pathway">
    <text evidence="9">Amino-acid biosynthesis; L-lysine biosynthesis via DAP pathway; (S)-tetrahydrodipicolinate from L-aspartate: step 4/4.</text>
</comment>
<evidence type="ECO:0000256" key="5">
    <source>
        <dbReference type="ARBA" id="ARBA00022915"/>
    </source>
</evidence>
<dbReference type="GO" id="GO:0005829">
    <property type="term" value="C:cytosol"/>
    <property type="evidence" value="ECO:0007669"/>
    <property type="project" value="TreeGrafter"/>
</dbReference>
<evidence type="ECO:0000256" key="2">
    <source>
        <dbReference type="ARBA" id="ARBA00022490"/>
    </source>
</evidence>
<dbReference type="HAMAP" id="MF_00102">
    <property type="entry name" value="DapB"/>
    <property type="match status" value="1"/>
</dbReference>
<keyword evidence="7" id="KW-0520">NAD</keyword>
<dbReference type="GO" id="GO:0009089">
    <property type="term" value="P:lysine biosynthetic process via diaminopimelate"/>
    <property type="evidence" value="ECO:0007669"/>
    <property type="project" value="InterPro"/>
</dbReference>
<proteinExistence type="inferred from homology"/>
<evidence type="ECO:0000256" key="3">
    <source>
        <dbReference type="ARBA" id="ARBA00022605"/>
    </source>
</evidence>
<dbReference type="Gene3D" id="3.40.50.720">
    <property type="entry name" value="NAD(P)-binding Rossmann-like Domain"/>
    <property type="match status" value="1"/>
</dbReference>
<keyword evidence="3" id="KW-0028">Amino-acid biosynthesis</keyword>
<dbReference type="CDD" id="cd02274">
    <property type="entry name" value="DHDPR_N"/>
    <property type="match status" value="1"/>
</dbReference>
<evidence type="ECO:0000256" key="4">
    <source>
        <dbReference type="ARBA" id="ARBA00022857"/>
    </source>
</evidence>
<evidence type="ECO:0000256" key="6">
    <source>
        <dbReference type="ARBA" id="ARBA00023002"/>
    </source>
</evidence>